<sequence>MKVIDSVVRPRSWLTVVFGLSVLYFQLSAYAAVPIESKSLDQLYQDAKLEGGALVVYAGGDTPGQQDGIKKAFEERFPGITLNVIVDYSKFHDARIDHQLATQKLIPDVVQLQTLQNYPRWKAEGALLDYKPLGWDKVYPAFRDKDGAWTGVFVDAFSNVVNTRQIPQAQWPLEANDYLREDLKGKIVVTYPNDDDAVLFWFKQMVDKHGWSYVERFRDQQPRYVRGTQAPADDVESGQSSVTFSTDGALRPDPAAHSRFVLPKQDPFVSWAQRAAILKGTKHPATAKLYLSWLLDKKTQSEVWYMWSVRTDVAPPKGYKQIWEYPNTDPTAFEHFMADRAAVERFRAQIGLYLGEVKGEPSPGWLGLYPTKALAH</sequence>
<gene>
    <name evidence="2" type="ORF">CNN82_17705</name>
</gene>
<proteinExistence type="predicted"/>
<dbReference type="EMBL" id="CP023466">
    <property type="protein sequence ID" value="ATE78176.1"/>
    <property type="molecule type" value="Genomic_DNA"/>
</dbReference>
<dbReference type="Gene3D" id="3.40.190.10">
    <property type="entry name" value="Periplasmic binding protein-like II"/>
    <property type="match status" value="2"/>
</dbReference>
<dbReference type="Proteomes" id="UP000218385">
    <property type="component" value="Chromosome"/>
</dbReference>
<accession>A0AB33EH25</accession>
<dbReference type="PANTHER" id="PTHR30006:SF2">
    <property type="entry name" value="ABC TRANSPORTER SUBSTRATE-BINDING PROTEIN"/>
    <property type="match status" value="1"/>
</dbReference>
<reference evidence="2 3" key="1">
    <citation type="submission" date="2017-09" db="EMBL/GenBank/DDBJ databases">
        <title>Complete Genome sequence of Lysobacter capsici KNU-15.</title>
        <authorList>
            <person name="Kim M.-C."/>
            <person name="Yi H."/>
            <person name="Lee D.-W."/>
            <person name="Shin J.-H."/>
        </authorList>
    </citation>
    <scope>NUCLEOTIDE SEQUENCE [LARGE SCALE GENOMIC DNA]</scope>
    <source>
        <strain evidence="2 3">KNU-15</strain>
    </source>
</reference>
<dbReference type="PANTHER" id="PTHR30006">
    <property type="entry name" value="THIAMINE-BINDING PERIPLASMIC PROTEIN-RELATED"/>
    <property type="match status" value="1"/>
</dbReference>
<evidence type="ECO:0000256" key="1">
    <source>
        <dbReference type="ARBA" id="ARBA00022729"/>
    </source>
</evidence>
<dbReference type="RefSeq" id="WP_096480464.1">
    <property type="nucleotide sequence ID" value="NZ_CP023466.1"/>
</dbReference>
<evidence type="ECO:0000313" key="3">
    <source>
        <dbReference type="Proteomes" id="UP000218385"/>
    </source>
</evidence>
<name>A0AB33EH25_9PSED</name>
<protein>
    <submittedName>
        <fullName evidence="2">ABC transporter substrate-binding protein</fullName>
    </submittedName>
</protein>
<organism evidence="2 3">
    <name type="scientific">Pseudomonas frederiksbergensis</name>
    <dbReference type="NCBI Taxonomy" id="104087"/>
    <lineage>
        <taxon>Bacteria</taxon>
        <taxon>Pseudomonadati</taxon>
        <taxon>Pseudomonadota</taxon>
        <taxon>Gammaproteobacteria</taxon>
        <taxon>Pseudomonadales</taxon>
        <taxon>Pseudomonadaceae</taxon>
        <taxon>Pseudomonas</taxon>
    </lineage>
</organism>
<evidence type="ECO:0000313" key="2">
    <source>
        <dbReference type="EMBL" id="ATE78176.1"/>
    </source>
</evidence>
<keyword evidence="1" id="KW-0732">Signal</keyword>
<dbReference type="AlphaFoldDB" id="A0AB33EH25"/>
<dbReference type="SUPFAM" id="SSF53850">
    <property type="entry name" value="Periplasmic binding protein-like II"/>
    <property type="match status" value="1"/>
</dbReference>
<dbReference type="Pfam" id="PF13343">
    <property type="entry name" value="SBP_bac_6"/>
    <property type="match status" value="1"/>
</dbReference>